<gene>
    <name evidence="1" type="ORF">AB0K36_04355</name>
</gene>
<name>A0ABV3HN64_9ACTN</name>
<dbReference type="RefSeq" id="WP_364588056.1">
    <property type="nucleotide sequence ID" value="NZ_JBFAQK010000003.1"/>
</dbReference>
<protein>
    <submittedName>
        <fullName evidence="1">Uncharacterized protein</fullName>
    </submittedName>
</protein>
<proteinExistence type="predicted"/>
<organism evidence="1 2">
    <name type="scientific">Streptomyces kurssanovii</name>
    <dbReference type="NCBI Taxonomy" id="67312"/>
    <lineage>
        <taxon>Bacteria</taxon>
        <taxon>Bacillati</taxon>
        <taxon>Actinomycetota</taxon>
        <taxon>Actinomycetes</taxon>
        <taxon>Kitasatosporales</taxon>
        <taxon>Streptomycetaceae</taxon>
        <taxon>Streptomyces</taxon>
    </lineage>
</organism>
<reference evidence="1 2" key="1">
    <citation type="submission" date="2024-06" db="EMBL/GenBank/DDBJ databases">
        <title>The Natural Products Discovery Center: Release of the First 8490 Sequenced Strains for Exploring Actinobacteria Biosynthetic Diversity.</title>
        <authorList>
            <person name="Kalkreuter E."/>
            <person name="Kautsar S.A."/>
            <person name="Yang D."/>
            <person name="Bader C.D."/>
            <person name="Teijaro C.N."/>
            <person name="Fluegel L."/>
            <person name="Davis C.M."/>
            <person name="Simpson J.R."/>
            <person name="Lauterbach L."/>
            <person name="Steele A.D."/>
            <person name="Gui C."/>
            <person name="Meng S."/>
            <person name="Li G."/>
            <person name="Viehrig K."/>
            <person name="Ye F."/>
            <person name="Su P."/>
            <person name="Kiefer A.F."/>
            <person name="Nichols A."/>
            <person name="Cepeda A.J."/>
            <person name="Yan W."/>
            <person name="Fan B."/>
            <person name="Jiang Y."/>
            <person name="Adhikari A."/>
            <person name="Zheng C.-J."/>
            <person name="Schuster L."/>
            <person name="Cowan T.M."/>
            <person name="Smanski M.J."/>
            <person name="Chevrette M.G."/>
            <person name="De Carvalho L.P.S."/>
            <person name="Shen B."/>
        </authorList>
    </citation>
    <scope>NUCLEOTIDE SEQUENCE [LARGE SCALE GENOMIC DNA]</scope>
    <source>
        <strain evidence="1 2">NPDC049344</strain>
    </source>
</reference>
<comment type="caution">
    <text evidence="1">The sequence shown here is derived from an EMBL/GenBank/DDBJ whole genome shotgun (WGS) entry which is preliminary data.</text>
</comment>
<sequence>MDNGEATWSSTDTLGLEIRTDATGTVAMRLLGWEGVLPLSVIRLTTTAVMAAARQPAGGDLEPRGMRPQGCAV</sequence>
<dbReference type="Proteomes" id="UP001552521">
    <property type="component" value="Unassembled WGS sequence"/>
</dbReference>
<evidence type="ECO:0000313" key="2">
    <source>
        <dbReference type="Proteomes" id="UP001552521"/>
    </source>
</evidence>
<dbReference type="EMBL" id="JBFAQK010000003">
    <property type="protein sequence ID" value="MEV4680009.1"/>
    <property type="molecule type" value="Genomic_DNA"/>
</dbReference>
<keyword evidence="2" id="KW-1185">Reference proteome</keyword>
<evidence type="ECO:0000313" key="1">
    <source>
        <dbReference type="EMBL" id="MEV4680009.1"/>
    </source>
</evidence>
<accession>A0ABV3HN64</accession>